<feature type="transmembrane region" description="Helical" evidence="11">
    <location>
        <begin position="320"/>
        <end position="343"/>
    </location>
</feature>
<dbReference type="SUPFAM" id="SSF58104">
    <property type="entry name" value="Methyl-accepting chemotaxis protein (MCP) signaling domain"/>
    <property type="match status" value="1"/>
</dbReference>
<sequence>MLKNMKLGNKIGLSICSAMIVILVVYSFIVVSRTRDMSTRAAENMAQQMAVRYGNQVKNSIEKALDACLSTGAAFIAMSEHKEDVSRDMVDEVQRRVTLSDETFFGIQAVFEPNALDGRDADYVGVKPWYGPNGRYGPYFFRKDGGLAAEDLIQYDPDHTRAWYKGPRDTRAPVLTEPYTTTVVDEILATVSVPMINGGNFIGIVGIDFTIGAFQVMVDSIRPLETGYATVVSHKGYCVAHKFEQVVSKNISEAFPEAAAKELLAAVGAGKRWQGQVVSPLDGVEYLFLFEPIVIAGTSTPWAIGIALPVEKIYYDANRFMTLSIWLSAGAVAVIIIIVLLIARSISRPIGVLVNAAEAISTGDFKSMPDESGFGGELLTLHGALARMVGNLADLIRTAEDKTAEAEEQTAKASVALREAEEARSMAENARREGMLHAANQLEGIVHRITSASEELAAQVEESSRGSDIQRERTSEAATAMEQMNASVLEVASNAGKTAENAEEARRNAEEGGKIVEQVVQSILRLESETERMVDGLNVLGTQAEDIGKVMTVITDIADQTNLLALNAAIEAARAGDAGRGFAVVADEVRKLAEKTMAATKEVGDAVSAIQDGTRNNIKGMHETAETVTATTELGRKAGDSLRLIVGIVEETADQVRAIATASEEQSAASEEINRSTDEVNRIASDTAEAMRQSAQAVTDLAMLADELQKLIEQMKDV</sequence>
<dbReference type="PANTHER" id="PTHR32089:SF112">
    <property type="entry name" value="LYSOZYME-LIKE PROTEIN-RELATED"/>
    <property type="match status" value="1"/>
</dbReference>
<reference evidence="14 15" key="1">
    <citation type="submission" date="2020-03" db="EMBL/GenBank/DDBJ databases">
        <title>Genomic Encyclopedia of Type Strains, Phase IV (KMG-IV): sequencing the most valuable type-strain genomes for metagenomic binning, comparative biology and taxonomic classification.</title>
        <authorList>
            <person name="Goeker M."/>
        </authorList>
    </citation>
    <scope>NUCLEOTIDE SEQUENCE [LARGE SCALE GENOMIC DNA]</scope>
    <source>
        <strain evidence="14 15">DSM 24233</strain>
    </source>
</reference>
<comment type="caution">
    <text evidence="14">The sequence shown here is derived from an EMBL/GenBank/DDBJ whole genome shotgun (WGS) entry which is preliminary data.</text>
</comment>
<evidence type="ECO:0000256" key="10">
    <source>
        <dbReference type="SAM" id="Coils"/>
    </source>
</evidence>
<dbReference type="CDD" id="cd11386">
    <property type="entry name" value="MCP_signal"/>
    <property type="match status" value="1"/>
</dbReference>
<dbReference type="GO" id="GO:0005886">
    <property type="term" value="C:plasma membrane"/>
    <property type="evidence" value="ECO:0007669"/>
    <property type="project" value="UniProtKB-SubCell"/>
</dbReference>
<evidence type="ECO:0000256" key="7">
    <source>
        <dbReference type="ARBA" id="ARBA00023224"/>
    </source>
</evidence>
<dbReference type="RefSeq" id="WP_167942414.1">
    <property type="nucleotide sequence ID" value="NZ_JAATJA010000004.1"/>
</dbReference>
<keyword evidence="3" id="KW-0145">Chemotaxis</keyword>
<comment type="subcellular location">
    <subcellularLocation>
        <location evidence="1">Cell membrane</location>
        <topology evidence="1">Multi-pass membrane protein</topology>
    </subcellularLocation>
</comment>
<evidence type="ECO:0000256" key="2">
    <source>
        <dbReference type="ARBA" id="ARBA00022475"/>
    </source>
</evidence>
<accession>A0A846QMG8</accession>
<dbReference type="AlphaFoldDB" id="A0A846QMG8"/>
<gene>
    <name evidence="14" type="ORF">GGQ74_003035</name>
</gene>
<dbReference type="GO" id="GO:0007165">
    <property type="term" value="P:signal transduction"/>
    <property type="evidence" value="ECO:0007669"/>
    <property type="project" value="UniProtKB-KW"/>
</dbReference>
<dbReference type="Pfam" id="PF00015">
    <property type="entry name" value="MCPsignal"/>
    <property type="match status" value="1"/>
</dbReference>
<keyword evidence="10" id="KW-0175">Coiled coil</keyword>
<evidence type="ECO:0000256" key="9">
    <source>
        <dbReference type="PROSITE-ProRule" id="PRU00284"/>
    </source>
</evidence>
<keyword evidence="15" id="KW-1185">Reference proteome</keyword>
<evidence type="ECO:0000256" key="3">
    <source>
        <dbReference type="ARBA" id="ARBA00022500"/>
    </source>
</evidence>
<feature type="coiled-coil region" evidence="10">
    <location>
        <begin position="389"/>
        <end position="433"/>
    </location>
</feature>
<dbReference type="PROSITE" id="PS50111">
    <property type="entry name" value="CHEMOTAXIS_TRANSDUC_2"/>
    <property type="match status" value="1"/>
</dbReference>
<dbReference type="InterPro" id="IPR004089">
    <property type="entry name" value="MCPsignal_dom"/>
</dbReference>
<dbReference type="SMART" id="SM00304">
    <property type="entry name" value="HAMP"/>
    <property type="match status" value="1"/>
</dbReference>
<dbReference type="EMBL" id="JAATJA010000004">
    <property type="protein sequence ID" value="NJB69338.1"/>
    <property type="molecule type" value="Genomic_DNA"/>
</dbReference>
<dbReference type="Gene3D" id="6.10.340.10">
    <property type="match status" value="1"/>
</dbReference>
<name>A0A846QMG8_9BACT</name>
<dbReference type="SUPFAM" id="SSF103190">
    <property type="entry name" value="Sensory domain-like"/>
    <property type="match status" value="1"/>
</dbReference>
<keyword evidence="5 11" id="KW-1133">Transmembrane helix</keyword>
<dbReference type="Gene3D" id="3.30.450.20">
    <property type="entry name" value="PAS domain"/>
    <property type="match status" value="2"/>
</dbReference>
<proteinExistence type="inferred from homology"/>
<keyword evidence="6 11" id="KW-0472">Membrane</keyword>
<dbReference type="GO" id="GO:0006935">
    <property type="term" value="P:chemotaxis"/>
    <property type="evidence" value="ECO:0007669"/>
    <property type="project" value="UniProtKB-KW"/>
</dbReference>
<evidence type="ECO:0000256" key="4">
    <source>
        <dbReference type="ARBA" id="ARBA00022692"/>
    </source>
</evidence>
<dbReference type="FunFam" id="1.10.287.950:FF:000001">
    <property type="entry name" value="Methyl-accepting chemotaxis sensory transducer"/>
    <property type="match status" value="1"/>
</dbReference>
<feature type="domain" description="Methyl-accepting transducer" evidence="12">
    <location>
        <begin position="445"/>
        <end position="681"/>
    </location>
</feature>
<evidence type="ECO:0000313" key="15">
    <source>
        <dbReference type="Proteomes" id="UP000580856"/>
    </source>
</evidence>
<dbReference type="CDD" id="cd12912">
    <property type="entry name" value="PDC2_MCP_like"/>
    <property type="match status" value="1"/>
</dbReference>
<dbReference type="InterPro" id="IPR029151">
    <property type="entry name" value="Sensor-like_sf"/>
</dbReference>
<dbReference type="Proteomes" id="UP000580856">
    <property type="component" value="Unassembled WGS sequence"/>
</dbReference>
<keyword evidence="7 9" id="KW-0807">Transducer</keyword>
<protein>
    <submittedName>
        <fullName evidence="14">Methyl-accepting chemotaxis protein</fullName>
    </submittedName>
</protein>
<evidence type="ECO:0000256" key="8">
    <source>
        <dbReference type="ARBA" id="ARBA00029447"/>
    </source>
</evidence>
<dbReference type="PANTHER" id="PTHR32089">
    <property type="entry name" value="METHYL-ACCEPTING CHEMOTAXIS PROTEIN MCPB"/>
    <property type="match status" value="1"/>
</dbReference>
<feature type="domain" description="HAMP" evidence="13">
    <location>
        <begin position="344"/>
        <end position="397"/>
    </location>
</feature>
<evidence type="ECO:0000256" key="11">
    <source>
        <dbReference type="SAM" id="Phobius"/>
    </source>
</evidence>
<keyword evidence="2" id="KW-1003">Cell membrane</keyword>
<dbReference type="InterPro" id="IPR033479">
    <property type="entry name" value="dCache_1"/>
</dbReference>
<comment type="similarity">
    <text evidence="8">Belongs to the methyl-accepting chemotaxis (MCP) protein family.</text>
</comment>
<dbReference type="InterPro" id="IPR003660">
    <property type="entry name" value="HAMP_dom"/>
</dbReference>
<evidence type="ECO:0000313" key="14">
    <source>
        <dbReference type="EMBL" id="NJB69338.1"/>
    </source>
</evidence>
<feature type="transmembrane region" description="Helical" evidence="11">
    <location>
        <begin position="286"/>
        <end position="308"/>
    </location>
</feature>
<keyword evidence="4 11" id="KW-0812">Transmembrane</keyword>
<dbReference type="PROSITE" id="PS50885">
    <property type="entry name" value="HAMP"/>
    <property type="match status" value="1"/>
</dbReference>
<evidence type="ECO:0000256" key="6">
    <source>
        <dbReference type="ARBA" id="ARBA00023136"/>
    </source>
</evidence>
<organism evidence="14 15">
    <name type="scientific">Desulfobaculum xiamenense</name>
    <dbReference type="NCBI Taxonomy" id="995050"/>
    <lineage>
        <taxon>Bacteria</taxon>
        <taxon>Pseudomonadati</taxon>
        <taxon>Thermodesulfobacteriota</taxon>
        <taxon>Desulfovibrionia</taxon>
        <taxon>Desulfovibrionales</taxon>
        <taxon>Desulfovibrionaceae</taxon>
        <taxon>Desulfobaculum</taxon>
    </lineage>
</organism>
<evidence type="ECO:0000259" key="13">
    <source>
        <dbReference type="PROSITE" id="PS50885"/>
    </source>
</evidence>
<evidence type="ECO:0000256" key="5">
    <source>
        <dbReference type="ARBA" id="ARBA00022989"/>
    </source>
</evidence>
<evidence type="ECO:0000256" key="1">
    <source>
        <dbReference type="ARBA" id="ARBA00004651"/>
    </source>
</evidence>
<feature type="transmembrane region" description="Helical" evidence="11">
    <location>
        <begin position="12"/>
        <end position="31"/>
    </location>
</feature>
<dbReference type="SMART" id="SM00283">
    <property type="entry name" value="MA"/>
    <property type="match status" value="1"/>
</dbReference>
<evidence type="ECO:0000259" key="12">
    <source>
        <dbReference type="PROSITE" id="PS50111"/>
    </source>
</evidence>
<dbReference type="Gene3D" id="1.10.287.950">
    <property type="entry name" value="Methyl-accepting chemotaxis protein"/>
    <property type="match status" value="1"/>
</dbReference>
<dbReference type="Pfam" id="PF00672">
    <property type="entry name" value="HAMP"/>
    <property type="match status" value="1"/>
</dbReference>
<dbReference type="Pfam" id="PF02743">
    <property type="entry name" value="dCache_1"/>
    <property type="match status" value="1"/>
</dbReference>
<dbReference type="CDD" id="cd12913">
    <property type="entry name" value="PDC1_MCP_like"/>
    <property type="match status" value="1"/>
</dbReference>